<accession>A0A1I4LA26</accession>
<dbReference type="PANTHER" id="PTHR33745">
    <property type="entry name" value="RSBT ANTAGONIST PROTEIN RSBS-RELATED"/>
    <property type="match status" value="1"/>
</dbReference>
<dbReference type="EMBL" id="FOTK01000013">
    <property type="protein sequence ID" value="SFL87729.1"/>
    <property type="molecule type" value="Genomic_DNA"/>
</dbReference>
<dbReference type="InterPro" id="IPR036513">
    <property type="entry name" value="STAS_dom_sf"/>
</dbReference>
<dbReference type="Pfam" id="PF01740">
    <property type="entry name" value="STAS"/>
    <property type="match status" value="1"/>
</dbReference>
<sequence>MRVPILRLGRVLLTSLPADLTDQQVMDLQIDALALIQAGKADGLVIDITAADVVDSYMARILSETAKMVTIMGGVAVLAGMQPAVALTLVEMGRGMIDMETAFDLEGGVAKVGRMVASRGGRHDEVPTA</sequence>
<dbReference type="RefSeq" id="WP_092041494.1">
    <property type="nucleotide sequence ID" value="NZ_FOTK01000013.1"/>
</dbReference>
<reference evidence="4" key="1">
    <citation type="submission" date="2016-10" db="EMBL/GenBank/DDBJ databases">
        <authorList>
            <person name="Varghese N."/>
            <person name="Submissions S."/>
        </authorList>
    </citation>
    <scope>NUCLEOTIDE SEQUENCE [LARGE SCALE GENOMIC DNA]</scope>
    <source>
        <strain evidence="4">BL36</strain>
    </source>
</reference>
<dbReference type="AlphaFoldDB" id="A0A1I4LA26"/>
<evidence type="ECO:0000259" key="2">
    <source>
        <dbReference type="PROSITE" id="PS50801"/>
    </source>
</evidence>
<evidence type="ECO:0000313" key="3">
    <source>
        <dbReference type="EMBL" id="SFL87729.1"/>
    </source>
</evidence>
<proteinExistence type="predicted"/>
<dbReference type="STRING" id="582667.SAMN05192568_10137"/>
<keyword evidence="1" id="KW-0472">Membrane</keyword>
<keyword evidence="1" id="KW-0812">Transmembrane</keyword>
<feature type="transmembrane region" description="Helical" evidence="1">
    <location>
        <begin position="68"/>
        <end position="90"/>
    </location>
</feature>
<evidence type="ECO:0000313" key="4">
    <source>
        <dbReference type="Proteomes" id="UP000199048"/>
    </source>
</evidence>
<dbReference type="Gene3D" id="3.30.750.24">
    <property type="entry name" value="STAS domain"/>
    <property type="match status" value="1"/>
</dbReference>
<dbReference type="CDD" id="cd07041">
    <property type="entry name" value="STAS_RsbR_RsbS_like"/>
    <property type="match status" value="1"/>
</dbReference>
<keyword evidence="4" id="KW-1185">Reference proteome</keyword>
<protein>
    <submittedName>
        <fullName evidence="3">RsbT antagonist protein RsbS</fullName>
    </submittedName>
</protein>
<organism evidence="3 4">
    <name type="scientific">Methylobacterium pseudosasicola</name>
    <dbReference type="NCBI Taxonomy" id="582667"/>
    <lineage>
        <taxon>Bacteria</taxon>
        <taxon>Pseudomonadati</taxon>
        <taxon>Pseudomonadota</taxon>
        <taxon>Alphaproteobacteria</taxon>
        <taxon>Hyphomicrobiales</taxon>
        <taxon>Methylobacteriaceae</taxon>
        <taxon>Methylobacterium</taxon>
    </lineage>
</organism>
<gene>
    <name evidence="3" type="ORF">SAMN05192568_10137</name>
</gene>
<keyword evidence="1" id="KW-1133">Transmembrane helix</keyword>
<feature type="domain" description="STAS" evidence="2">
    <location>
        <begin position="44"/>
        <end position="93"/>
    </location>
</feature>
<dbReference type="InterPro" id="IPR051932">
    <property type="entry name" value="Bact_StressResp_Reg"/>
</dbReference>
<evidence type="ECO:0000256" key="1">
    <source>
        <dbReference type="SAM" id="Phobius"/>
    </source>
</evidence>
<dbReference type="OrthoDB" id="9797171at2"/>
<dbReference type="InterPro" id="IPR002645">
    <property type="entry name" value="STAS_dom"/>
</dbReference>
<dbReference type="PROSITE" id="PS50801">
    <property type="entry name" value="STAS"/>
    <property type="match status" value="1"/>
</dbReference>
<dbReference type="PANTHER" id="PTHR33745:SF1">
    <property type="entry name" value="RSBT ANTAGONIST PROTEIN RSBS"/>
    <property type="match status" value="1"/>
</dbReference>
<dbReference type="Proteomes" id="UP000199048">
    <property type="component" value="Unassembled WGS sequence"/>
</dbReference>
<name>A0A1I4LA26_9HYPH</name>
<dbReference type="SUPFAM" id="SSF52091">
    <property type="entry name" value="SpoIIaa-like"/>
    <property type="match status" value="1"/>
</dbReference>